<dbReference type="PANTHER" id="PTHR47506">
    <property type="entry name" value="TRANSCRIPTIONAL REGULATORY PROTEIN"/>
    <property type="match status" value="1"/>
</dbReference>
<dbReference type="Pfam" id="PF16925">
    <property type="entry name" value="TetR_C_13"/>
    <property type="match status" value="1"/>
</dbReference>
<dbReference type="Pfam" id="PF00440">
    <property type="entry name" value="TetR_N"/>
    <property type="match status" value="1"/>
</dbReference>
<evidence type="ECO:0000259" key="5">
    <source>
        <dbReference type="PROSITE" id="PS50977"/>
    </source>
</evidence>
<dbReference type="InterPro" id="IPR001647">
    <property type="entry name" value="HTH_TetR"/>
</dbReference>
<evidence type="ECO:0000256" key="1">
    <source>
        <dbReference type="ARBA" id="ARBA00023015"/>
    </source>
</evidence>
<reference evidence="7" key="1">
    <citation type="submission" date="2016-10" db="EMBL/GenBank/DDBJ databases">
        <authorList>
            <person name="Varghese N."/>
            <person name="Submissions S."/>
        </authorList>
    </citation>
    <scope>NUCLEOTIDE SEQUENCE [LARGE SCALE GENOMIC DNA]</scope>
    <source>
        <strain evidence="7">LMG 26416</strain>
    </source>
</reference>
<dbReference type="GO" id="GO:0003677">
    <property type="term" value="F:DNA binding"/>
    <property type="evidence" value="ECO:0007669"/>
    <property type="project" value="UniProtKB-UniRule"/>
</dbReference>
<evidence type="ECO:0000256" key="4">
    <source>
        <dbReference type="PROSITE-ProRule" id="PRU00335"/>
    </source>
</evidence>
<dbReference type="Gene3D" id="1.10.10.60">
    <property type="entry name" value="Homeodomain-like"/>
    <property type="match status" value="1"/>
</dbReference>
<dbReference type="STRING" id="416943.SAMN05445871_4999"/>
<dbReference type="RefSeq" id="WP_090550154.1">
    <property type="nucleotide sequence ID" value="NZ_FNSR01000002.1"/>
</dbReference>
<dbReference type="PROSITE" id="PS50977">
    <property type="entry name" value="HTH_TETR_2"/>
    <property type="match status" value="1"/>
</dbReference>
<dbReference type="Proteomes" id="UP000199120">
    <property type="component" value="Unassembled WGS sequence"/>
</dbReference>
<dbReference type="OrthoDB" id="270177at2"/>
<dbReference type="Gene3D" id="1.10.357.10">
    <property type="entry name" value="Tetracycline Repressor, domain 2"/>
    <property type="match status" value="1"/>
</dbReference>
<dbReference type="InterPro" id="IPR009057">
    <property type="entry name" value="Homeodomain-like_sf"/>
</dbReference>
<feature type="DNA-binding region" description="H-T-H motif" evidence="4">
    <location>
        <begin position="29"/>
        <end position="48"/>
    </location>
</feature>
<dbReference type="AlphaFoldDB" id="A0A1H7SYR1"/>
<keyword evidence="3" id="KW-0804">Transcription</keyword>
<keyword evidence="7" id="KW-1185">Reference proteome</keyword>
<dbReference type="PANTHER" id="PTHR47506:SF1">
    <property type="entry name" value="HTH-TYPE TRANSCRIPTIONAL REGULATOR YJDC"/>
    <property type="match status" value="1"/>
</dbReference>
<dbReference type="SUPFAM" id="SSF46689">
    <property type="entry name" value="Homeodomain-like"/>
    <property type="match status" value="1"/>
</dbReference>
<evidence type="ECO:0000313" key="6">
    <source>
        <dbReference type="EMBL" id="SEL77723.1"/>
    </source>
</evidence>
<keyword evidence="2 4" id="KW-0238">DNA-binding</keyword>
<evidence type="ECO:0000313" key="7">
    <source>
        <dbReference type="Proteomes" id="UP000199120"/>
    </source>
</evidence>
<accession>A0A1H7SYR1</accession>
<keyword evidence="1" id="KW-0805">Transcription regulation</keyword>
<feature type="domain" description="HTH tetR-type" evidence="5">
    <location>
        <begin position="6"/>
        <end position="66"/>
    </location>
</feature>
<sequence>MGRHREFDIDEALGAALTVFWQKGYEGTSFENLTQATGVARPGLYAAFGNKEALFRRALDRYERDYLGFMQEALSAPTARQVVERTLMGCAELHTRYEATRGCLGINGAMACSDDSESIRHELAVRRSASQDALRKRLERAKKDKDLPASADCAALAAFVMAVSQGMAVQAKAGASRKLLEGIARHVVSTWPTGDK</sequence>
<organism evidence="6 7">
    <name type="scientific">Paraburkholderia caballeronis</name>
    <dbReference type="NCBI Taxonomy" id="416943"/>
    <lineage>
        <taxon>Bacteria</taxon>
        <taxon>Pseudomonadati</taxon>
        <taxon>Pseudomonadota</taxon>
        <taxon>Betaproteobacteria</taxon>
        <taxon>Burkholderiales</taxon>
        <taxon>Burkholderiaceae</taxon>
        <taxon>Paraburkholderia</taxon>
    </lineage>
</organism>
<name>A0A1H7SYR1_9BURK</name>
<proteinExistence type="predicted"/>
<dbReference type="PRINTS" id="PR00455">
    <property type="entry name" value="HTHTETR"/>
</dbReference>
<evidence type="ECO:0000256" key="2">
    <source>
        <dbReference type="ARBA" id="ARBA00023125"/>
    </source>
</evidence>
<gene>
    <name evidence="6" type="ORF">SAMN05192542_113128</name>
</gene>
<dbReference type="SUPFAM" id="SSF48498">
    <property type="entry name" value="Tetracyclin repressor-like, C-terminal domain"/>
    <property type="match status" value="1"/>
</dbReference>
<dbReference type="EMBL" id="FOAJ01000013">
    <property type="protein sequence ID" value="SEL77723.1"/>
    <property type="molecule type" value="Genomic_DNA"/>
</dbReference>
<dbReference type="InterPro" id="IPR011075">
    <property type="entry name" value="TetR_C"/>
</dbReference>
<dbReference type="InterPro" id="IPR036271">
    <property type="entry name" value="Tet_transcr_reg_TetR-rel_C_sf"/>
</dbReference>
<protein>
    <submittedName>
        <fullName evidence="6">DNA-binding transcriptional regulator, AcrR family</fullName>
    </submittedName>
</protein>
<evidence type="ECO:0000256" key="3">
    <source>
        <dbReference type="ARBA" id="ARBA00023163"/>
    </source>
</evidence>